<dbReference type="InterPro" id="IPR052907">
    <property type="entry name" value="Beta-lactamase/esterase"/>
</dbReference>
<accession>A0A3D9FGC0</accession>
<organism evidence="2 3">
    <name type="scientific">Parasphingopyxis lamellibrachiae</name>
    <dbReference type="NCBI Taxonomy" id="680125"/>
    <lineage>
        <taxon>Bacteria</taxon>
        <taxon>Pseudomonadati</taxon>
        <taxon>Pseudomonadota</taxon>
        <taxon>Alphaproteobacteria</taxon>
        <taxon>Sphingomonadales</taxon>
        <taxon>Sphingomonadaceae</taxon>
        <taxon>Parasphingopyxis</taxon>
    </lineage>
</organism>
<name>A0A3D9FGC0_9SPHN</name>
<protein>
    <submittedName>
        <fullName evidence="2">CubicO group peptidase (Beta-lactamase class C family)</fullName>
    </submittedName>
</protein>
<dbReference type="EMBL" id="QRDP01000004">
    <property type="protein sequence ID" value="RED16864.1"/>
    <property type="molecule type" value="Genomic_DNA"/>
</dbReference>
<dbReference type="RefSeq" id="WP_116236220.1">
    <property type="nucleotide sequence ID" value="NZ_QRDP01000004.1"/>
</dbReference>
<dbReference type="OrthoDB" id="5705574at2"/>
<dbReference type="AlphaFoldDB" id="A0A3D9FGC0"/>
<evidence type="ECO:0000313" key="2">
    <source>
        <dbReference type="EMBL" id="RED16864.1"/>
    </source>
</evidence>
<dbReference type="SUPFAM" id="SSF56601">
    <property type="entry name" value="beta-lactamase/transpeptidase-like"/>
    <property type="match status" value="1"/>
</dbReference>
<proteinExistence type="predicted"/>
<dbReference type="InterPro" id="IPR012338">
    <property type="entry name" value="Beta-lactam/transpept-like"/>
</dbReference>
<dbReference type="Proteomes" id="UP000256310">
    <property type="component" value="Unassembled WGS sequence"/>
</dbReference>
<sequence>MTIVHGTTDPKFAALRDEFERNFAERGEVGASVCLSVGGEKLVDLWGGVANPETGEAWQENTVSIVFSCTKAAVALCAHILIDRGALELHRPVADYWPGFAQKGKESVTVQMMLNHQSAVPALREPVKPGGFLDWEYMISRMEQEEAWWEPGVTAGYHMVNFGWTVGELVRRVSGKTLGQFFRDEVAGPLGADFWIGIPEGFDHPVAPIQTYQPSGQETPIPFTVKLLTEPQSLQALSFLNTGGWGPNDADGHRAEIGGAGGISNARGQVAMYTPLAKGGSHGGVTLVSADQLAIMERCSVATGIDATLLSRTRFASGFMKSMDNRAYPGGEQMSAIIGERAFGHVGAGGSIGFADPECNLAFSYTMNQMGPGIMLNDRGQSLIDRAYEILGYRSNASGAWVR</sequence>
<evidence type="ECO:0000259" key="1">
    <source>
        <dbReference type="Pfam" id="PF00144"/>
    </source>
</evidence>
<evidence type="ECO:0000313" key="3">
    <source>
        <dbReference type="Proteomes" id="UP000256310"/>
    </source>
</evidence>
<dbReference type="Pfam" id="PF00144">
    <property type="entry name" value="Beta-lactamase"/>
    <property type="match status" value="1"/>
</dbReference>
<dbReference type="InterPro" id="IPR001466">
    <property type="entry name" value="Beta-lactam-related"/>
</dbReference>
<keyword evidence="3" id="KW-1185">Reference proteome</keyword>
<dbReference type="PANTHER" id="PTHR43319">
    <property type="entry name" value="BETA-LACTAMASE-RELATED"/>
    <property type="match status" value="1"/>
</dbReference>
<dbReference type="PANTHER" id="PTHR43319:SF3">
    <property type="entry name" value="BETA-LACTAMASE-RELATED DOMAIN-CONTAINING PROTEIN"/>
    <property type="match status" value="1"/>
</dbReference>
<dbReference type="Gene3D" id="3.40.710.10">
    <property type="entry name" value="DD-peptidase/beta-lactamase superfamily"/>
    <property type="match status" value="1"/>
</dbReference>
<reference evidence="2 3" key="1">
    <citation type="submission" date="2018-07" db="EMBL/GenBank/DDBJ databases">
        <title>Genomic Encyclopedia of Type Strains, Phase IV (KMG-IV): sequencing the most valuable type-strain genomes for metagenomic binning, comparative biology and taxonomic classification.</title>
        <authorList>
            <person name="Goeker M."/>
        </authorList>
    </citation>
    <scope>NUCLEOTIDE SEQUENCE [LARGE SCALE GENOMIC DNA]</scope>
    <source>
        <strain evidence="2 3">DSM 26725</strain>
    </source>
</reference>
<comment type="caution">
    <text evidence="2">The sequence shown here is derived from an EMBL/GenBank/DDBJ whole genome shotgun (WGS) entry which is preliminary data.</text>
</comment>
<gene>
    <name evidence="2" type="ORF">DFR46_1896</name>
</gene>
<feature type="domain" description="Beta-lactamase-related" evidence="1">
    <location>
        <begin position="19"/>
        <end position="372"/>
    </location>
</feature>